<dbReference type="Proteomes" id="UP001157418">
    <property type="component" value="Unassembled WGS sequence"/>
</dbReference>
<evidence type="ECO:0000313" key="1">
    <source>
        <dbReference type="EMBL" id="CAH1422529.1"/>
    </source>
</evidence>
<comment type="caution">
    <text evidence="1">The sequence shown here is derived from an EMBL/GenBank/DDBJ whole genome shotgun (WGS) entry which is preliminary data.</text>
</comment>
<dbReference type="AlphaFoldDB" id="A0AAU9M3T8"/>
<organism evidence="1 2">
    <name type="scientific">Lactuca virosa</name>
    <dbReference type="NCBI Taxonomy" id="75947"/>
    <lineage>
        <taxon>Eukaryota</taxon>
        <taxon>Viridiplantae</taxon>
        <taxon>Streptophyta</taxon>
        <taxon>Embryophyta</taxon>
        <taxon>Tracheophyta</taxon>
        <taxon>Spermatophyta</taxon>
        <taxon>Magnoliopsida</taxon>
        <taxon>eudicotyledons</taxon>
        <taxon>Gunneridae</taxon>
        <taxon>Pentapetalae</taxon>
        <taxon>asterids</taxon>
        <taxon>campanulids</taxon>
        <taxon>Asterales</taxon>
        <taxon>Asteraceae</taxon>
        <taxon>Cichorioideae</taxon>
        <taxon>Cichorieae</taxon>
        <taxon>Lactucinae</taxon>
        <taxon>Lactuca</taxon>
    </lineage>
</organism>
<accession>A0AAU9M3T8</accession>
<proteinExistence type="predicted"/>
<dbReference type="EMBL" id="CAKMRJ010001112">
    <property type="protein sequence ID" value="CAH1422529.1"/>
    <property type="molecule type" value="Genomic_DNA"/>
</dbReference>
<reference evidence="1 2" key="1">
    <citation type="submission" date="2022-01" db="EMBL/GenBank/DDBJ databases">
        <authorList>
            <person name="Xiong W."/>
            <person name="Schranz E."/>
        </authorList>
    </citation>
    <scope>NUCLEOTIDE SEQUENCE [LARGE SCALE GENOMIC DNA]</scope>
</reference>
<protein>
    <submittedName>
        <fullName evidence="1">Uncharacterized protein</fullName>
    </submittedName>
</protein>
<name>A0AAU9M3T8_9ASTR</name>
<evidence type="ECO:0000313" key="2">
    <source>
        <dbReference type="Proteomes" id="UP001157418"/>
    </source>
</evidence>
<gene>
    <name evidence="1" type="ORF">LVIROSA_LOCUS9855</name>
</gene>
<sequence>MCRCRCCCCLVTASPASRNSHCRPIHLHLCASLTFHRLHLNLCFNLYLCSSLIFLSASYPLSNFHPPLSNFYPPTCCYLGFDDDVNDHFIDLTLLWRGESLRQKPLLRLELLKATPILTSTSTDTRFQNILVRKPSSSSDSETSINGARSCSVGINLLCATPPEDAKKFKLGYLRSFRLDPTKCYEVANIDDGREELETRSLVDVVGIDKDEQLVDENNGDDRRSGGMVVRHWFVGVLTTQLPSMLVEAYEEQNHRWHRWVVKGNNRSDLGLHGGGRWAKLQKIGYITTEVPWRRWQRRRLSFRDSIRVAVIGNQA</sequence>
<keyword evidence="2" id="KW-1185">Reference proteome</keyword>